<dbReference type="InterPro" id="IPR002126">
    <property type="entry name" value="Cadherin-like_dom"/>
</dbReference>
<dbReference type="EMBL" id="GG666666">
    <property type="protein sequence ID" value="EEN44791.1"/>
    <property type="molecule type" value="Genomic_DNA"/>
</dbReference>
<keyword evidence="3" id="KW-0732">Signal</keyword>
<evidence type="ECO:0000259" key="5">
    <source>
        <dbReference type="PROSITE" id="PS50268"/>
    </source>
</evidence>
<dbReference type="PROSITE" id="PS01186">
    <property type="entry name" value="EGF_2"/>
    <property type="match status" value="1"/>
</dbReference>
<dbReference type="CDD" id="cd11304">
    <property type="entry name" value="Cadherin_repeat"/>
    <property type="match status" value="1"/>
</dbReference>
<keyword evidence="1" id="KW-0547">Nucleotide-binding</keyword>
<dbReference type="CDD" id="cd00053">
    <property type="entry name" value="EGF"/>
    <property type="match status" value="1"/>
</dbReference>
<dbReference type="PRINTS" id="PR00109">
    <property type="entry name" value="TYRKINASE"/>
</dbReference>
<dbReference type="InterPro" id="IPR000719">
    <property type="entry name" value="Prot_kinase_dom"/>
</dbReference>
<evidence type="ECO:0000259" key="4">
    <source>
        <dbReference type="PROSITE" id="PS50011"/>
    </source>
</evidence>
<dbReference type="AlphaFoldDB" id="C3ZRJ1"/>
<keyword evidence="1" id="KW-0067">ATP-binding</keyword>
<dbReference type="GO" id="GO:0007156">
    <property type="term" value="P:homophilic cell adhesion via plasma membrane adhesion molecules"/>
    <property type="evidence" value="ECO:0007669"/>
    <property type="project" value="InterPro"/>
</dbReference>
<dbReference type="SUPFAM" id="SSF56112">
    <property type="entry name" value="Protein kinase-like (PK-like)"/>
    <property type="match status" value="1"/>
</dbReference>
<dbReference type="PANTHER" id="PTHR24416:SF617">
    <property type="entry name" value="RET ONCOGENE, ISOFORM A"/>
    <property type="match status" value="1"/>
</dbReference>
<dbReference type="FunFam" id="2.60.40.60:FF:000273">
    <property type="entry name" value="Uncharacterized protein"/>
    <property type="match status" value="1"/>
</dbReference>
<dbReference type="PROSITE" id="PS50011">
    <property type="entry name" value="PROTEIN_KINASE_DOM"/>
    <property type="match status" value="1"/>
</dbReference>
<dbReference type="Gene3D" id="2.170.300.10">
    <property type="entry name" value="Tie2 ligand-binding domain superfamily"/>
    <property type="match status" value="1"/>
</dbReference>
<sequence length="576" mass="63938">MDNNTVLFVLLTCLVVSDSVQGTLQLSANVPENAHAGETVTSVQSAIGEGREELRCKIVAGDKNRRFLVTECVIQVARPLDFGVDPSYNLTVNVTRSSGNPEQLYVDVQVQDVEGYPPVYNDTCEMPTRTAWGNSGDLNVDMKWTVKGMSMNIGEVFFSNHFYYNPNSVKDQVSTRVYSDNNNCLVQFVWKPMNGDDITFINSLWSTSIERPCLNCSGSTDGASVLQFEVLHSSTGFTPSSSGSCYTGPIPQTDRQFIFGGSLTISSMKRNLFTCDLPDNISVSLIPHGNGRDIIPLLVEFDAQPVGCPPNKYGVLCDQNCTCENGARCHGLNGACKCQPGWQGVVCDIPYSTVVIIETPGDSRRIYISGTVTLHCKVFHLTADRMMWTFPNKTEKWLQGAQEDRISRALEELRRLRIAHGDVAARNVLVSGDDVAKLADFGLAHDVYTETTYVPAVNDDVDELLPLKWMALESLESREFTCESDTWSFGVLLWEIAAFGEEPSYQRQRQLSCPKLVGLLRQGVRLDRPPGCPDKLYDVMKSCWREEPSARPEPAELEQKLTECCQELDPLLAVDI</sequence>
<accession>C3ZRJ1</accession>
<dbReference type="FunFam" id="1.10.510.10:FF:000712">
    <property type="entry name" value="Uncharacterized protein"/>
    <property type="match status" value="1"/>
</dbReference>
<organism>
    <name type="scientific">Branchiostoma floridae</name>
    <name type="common">Florida lancelet</name>
    <name type="synonym">Amphioxus</name>
    <dbReference type="NCBI Taxonomy" id="7739"/>
    <lineage>
        <taxon>Eukaryota</taxon>
        <taxon>Metazoa</taxon>
        <taxon>Chordata</taxon>
        <taxon>Cephalochordata</taxon>
        <taxon>Leptocardii</taxon>
        <taxon>Amphioxiformes</taxon>
        <taxon>Branchiostomatidae</taxon>
        <taxon>Branchiostoma</taxon>
    </lineage>
</organism>
<dbReference type="PANTHER" id="PTHR24416">
    <property type="entry name" value="TYROSINE-PROTEIN KINASE RECEPTOR"/>
    <property type="match status" value="1"/>
</dbReference>
<protein>
    <recommendedName>
        <fullName evidence="7">Protein kinase domain-containing protein</fullName>
    </recommendedName>
</protein>
<evidence type="ECO:0000256" key="2">
    <source>
        <dbReference type="PROSITE-ProRule" id="PRU00043"/>
    </source>
</evidence>
<gene>
    <name evidence="6" type="ORF">BRAFLDRAFT_89791</name>
</gene>
<dbReference type="Gene3D" id="2.60.40.60">
    <property type="entry name" value="Cadherins"/>
    <property type="match status" value="1"/>
</dbReference>
<dbReference type="InterPro" id="IPR050122">
    <property type="entry name" value="RTK"/>
</dbReference>
<dbReference type="PROSITE" id="PS00022">
    <property type="entry name" value="EGF_1"/>
    <property type="match status" value="1"/>
</dbReference>
<feature type="domain" description="Protein kinase" evidence="4">
    <location>
        <begin position="231"/>
        <end position="572"/>
    </location>
</feature>
<dbReference type="SUPFAM" id="SSF49313">
    <property type="entry name" value="Cadherin-like"/>
    <property type="match status" value="1"/>
</dbReference>
<evidence type="ECO:0000313" key="6">
    <source>
        <dbReference type="EMBL" id="EEN44791.1"/>
    </source>
</evidence>
<keyword evidence="2" id="KW-0106">Calcium</keyword>
<dbReference type="GO" id="GO:0005509">
    <property type="term" value="F:calcium ion binding"/>
    <property type="evidence" value="ECO:0007669"/>
    <property type="project" value="UniProtKB-UniRule"/>
</dbReference>
<dbReference type="FunFam" id="2.170.300.10:FF:000022">
    <property type="entry name" value="Uncharacterized protein"/>
    <property type="match status" value="1"/>
</dbReference>
<dbReference type="InterPro" id="IPR011009">
    <property type="entry name" value="Kinase-like_dom_sf"/>
</dbReference>
<dbReference type="Pfam" id="PF07714">
    <property type="entry name" value="PK_Tyr_Ser-Thr"/>
    <property type="match status" value="1"/>
</dbReference>
<proteinExistence type="predicted"/>
<evidence type="ECO:0000256" key="3">
    <source>
        <dbReference type="SAM" id="SignalP"/>
    </source>
</evidence>
<evidence type="ECO:0008006" key="7">
    <source>
        <dbReference type="Google" id="ProtNLM"/>
    </source>
</evidence>
<dbReference type="InterPro" id="IPR015919">
    <property type="entry name" value="Cadherin-like_sf"/>
</dbReference>
<feature type="domain" description="Cadherin" evidence="5">
    <location>
        <begin position="22"/>
        <end position="120"/>
    </location>
</feature>
<reference evidence="6" key="1">
    <citation type="journal article" date="2008" name="Nature">
        <title>The amphioxus genome and the evolution of the chordate karyotype.</title>
        <authorList>
            <consortium name="US DOE Joint Genome Institute (JGI-PGF)"/>
            <person name="Putnam N.H."/>
            <person name="Butts T."/>
            <person name="Ferrier D.E.K."/>
            <person name="Furlong R.F."/>
            <person name="Hellsten U."/>
            <person name="Kawashima T."/>
            <person name="Robinson-Rechavi M."/>
            <person name="Shoguchi E."/>
            <person name="Terry A."/>
            <person name="Yu J.-K."/>
            <person name="Benito-Gutierrez E.L."/>
            <person name="Dubchak I."/>
            <person name="Garcia-Fernandez J."/>
            <person name="Gibson-Brown J.J."/>
            <person name="Grigoriev I.V."/>
            <person name="Horton A.C."/>
            <person name="de Jong P.J."/>
            <person name="Jurka J."/>
            <person name="Kapitonov V.V."/>
            <person name="Kohara Y."/>
            <person name="Kuroki Y."/>
            <person name="Lindquist E."/>
            <person name="Lucas S."/>
            <person name="Osoegawa K."/>
            <person name="Pennacchio L.A."/>
            <person name="Salamov A.A."/>
            <person name="Satou Y."/>
            <person name="Sauka-Spengler T."/>
            <person name="Schmutz J."/>
            <person name="Shin-I T."/>
            <person name="Toyoda A."/>
            <person name="Bronner-Fraser M."/>
            <person name="Fujiyama A."/>
            <person name="Holland L.Z."/>
            <person name="Holland P.W.H."/>
            <person name="Satoh N."/>
            <person name="Rokhsar D.S."/>
        </authorList>
    </citation>
    <scope>NUCLEOTIDE SEQUENCE [LARGE SCALE GENOMIC DNA]</scope>
    <source>
        <strain evidence="6">S238N-H82</strain>
        <tissue evidence="6">Testes</tissue>
    </source>
</reference>
<dbReference type="InterPro" id="IPR000742">
    <property type="entry name" value="EGF"/>
</dbReference>
<dbReference type="eggNOG" id="KOG0200">
    <property type="taxonomic scope" value="Eukaryota"/>
</dbReference>
<dbReference type="GO" id="GO:0005524">
    <property type="term" value="F:ATP binding"/>
    <property type="evidence" value="ECO:0007669"/>
    <property type="project" value="UniProtKB-KW"/>
</dbReference>
<dbReference type="Gene3D" id="1.10.510.10">
    <property type="entry name" value="Transferase(Phosphotransferase) domain 1"/>
    <property type="match status" value="1"/>
</dbReference>
<feature type="signal peptide" evidence="3">
    <location>
        <begin position="1"/>
        <end position="22"/>
    </location>
</feature>
<name>C3ZRJ1_BRAFL</name>
<evidence type="ECO:0000256" key="1">
    <source>
        <dbReference type="ARBA" id="ARBA00022840"/>
    </source>
</evidence>
<dbReference type="GO" id="GO:0004672">
    <property type="term" value="F:protein kinase activity"/>
    <property type="evidence" value="ECO:0007669"/>
    <property type="project" value="InterPro"/>
</dbReference>
<dbReference type="InParanoid" id="C3ZRJ1"/>
<dbReference type="GO" id="GO:0016020">
    <property type="term" value="C:membrane"/>
    <property type="evidence" value="ECO:0007669"/>
    <property type="project" value="InterPro"/>
</dbReference>
<feature type="chain" id="PRO_5002935151" description="Protein kinase domain-containing protein" evidence="3">
    <location>
        <begin position="23"/>
        <end position="576"/>
    </location>
</feature>
<dbReference type="InterPro" id="IPR001245">
    <property type="entry name" value="Ser-Thr/Tyr_kinase_cat_dom"/>
</dbReference>
<dbReference type="PROSITE" id="PS50268">
    <property type="entry name" value="CADHERIN_2"/>
    <property type="match status" value="1"/>
</dbReference>